<keyword evidence="5" id="KW-0472">Membrane</keyword>
<feature type="region of interest" description="Disordered" evidence="4">
    <location>
        <begin position="253"/>
        <end position="300"/>
    </location>
</feature>
<dbReference type="GO" id="GO:0005525">
    <property type="term" value="F:GTP binding"/>
    <property type="evidence" value="ECO:0007669"/>
    <property type="project" value="UniProtKB-KW"/>
</dbReference>
<dbReference type="GeneID" id="115817179"/>
<feature type="region of interest" description="Disordered" evidence="4">
    <location>
        <begin position="215"/>
        <end position="239"/>
    </location>
</feature>
<keyword evidence="2" id="KW-0547">Nucleotide-binding</keyword>
<evidence type="ECO:0000259" key="6">
    <source>
        <dbReference type="PROSITE" id="PS51720"/>
    </source>
</evidence>
<dbReference type="Proteomes" id="UP000504632">
    <property type="component" value="Chromosome 7"/>
</dbReference>
<sequence length="380" mass="44142">MAKFKQSRKLSEIRIVLVGKSGSGKSATGNTILGEELFKTSPSFASETRTCEKHCREVDEMKVSVTDTPGLFDTSLMEEELKSEIERCINMSVPGPHVFLLVIRLGVRFTEEEKNAVKWIQKNFGEEASRYTIILLTHTDTLRDKTVEDCIASSPEFQMIMNSCGKRYHSFNNENVKDRGQVSELIRKIHSMVKKNGGKCYTNDMYKEVQRRIEEERKRREEEERKRREEEERKRREEEERRIREEVERRIREEEERKRKEEEERRIREEVERKRAEEEERKRKEEEERRRRKEEERGEKMETVGLSVASAAGGVAAAAGVGLMLTPSIVIVGPVVLSVGFNLEKLRNLNYNSKGTTSSSHGLILSTLHSMTFSSRKYAA</sequence>
<dbReference type="RefSeq" id="XP_030636303.1">
    <property type="nucleotide sequence ID" value="XM_030780443.1"/>
</dbReference>
<dbReference type="CDD" id="cd01852">
    <property type="entry name" value="AIG1"/>
    <property type="match status" value="1"/>
</dbReference>
<evidence type="ECO:0000256" key="5">
    <source>
        <dbReference type="SAM" id="Phobius"/>
    </source>
</evidence>
<dbReference type="InterPro" id="IPR006703">
    <property type="entry name" value="G_AIG1"/>
</dbReference>
<feature type="transmembrane region" description="Helical" evidence="5">
    <location>
        <begin position="325"/>
        <end position="343"/>
    </location>
</feature>
<proteinExistence type="inferred from homology"/>
<accession>A0A6J2VWJ3</accession>
<dbReference type="AlphaFoldDB" id="A0A6J2VWJ3"/>
<dbReference type="PROSITE" id="PS51720">
    <property type="entry name" value="G_AIG1"/>
    <property type="match status" value="1"/>
</dbReference>
<keyword evidence="5" id="KW-0812">Transmembrane</keyword>
<dbReference type="FunFam" id="3.40.50.300:FF:000366">
    <property type="entry name" value="GTPase, IMAP family member 2"/>
    <property type="match status" value="1"/>
</dbReference>
<feature type="domain" description="AIG1-type G" evidence="6">
    <location>
        <begin position="10"/>
        <end position="210"/>
    </location>
</feature>
<dbReference type="Pfam" id="PF04548">
    <property type="entry name" value="AIG1"/>
    <property type="match status" value="1"/>
</dbReference>
<keyword evidence="7" id="KW-1185">Reference proteome</keyword>
<evidence type="ECO:0000256" key="1">
    <source>
        <dbReference type="ARBA" id="ARBA00008535"/>
    </source>
</evidence>
<evidence type="ECO:0000256" key="2">
    <source>
        <dbReference type="ARBA" id="ARBA00022741"/>
    </source>
</evidence>
<protein>
    <submittedName>
        <fullName evidence="8">GTPase IMAP family member 4-like</fullName>
    </submittedName>
</protein>
<keyword evidence="3" id="KW-0342">GTP-binding</keyword>
<keyword evidence="5" id="KW-1133">Transmembrane helix</keyword>
<reference evidence="8" key="1">
    <citation type="submission" date="2025-08" db="UniProtKB">
        <authorList>
            <consortium name="RefSeq"/>
        </authorList>
    </citation>
    <scope>IDENTIFICATION</scope>
</reference>
<evidence type="ECO:0000313" key="8">
    <source>
        <dbReference type="RefSeq" id="XP_030636303.1"/>
    </source>
</evidence>
<evidence type="ECO:0000256" key="3">
    <source>
        <dbReference type="ARBA" id="ARBA00023134"/>
    </source>
</evidence>
<dbReference type="SUPFAM" id="SSF52540">
    <property type="entry name" value="P-loop containing nucleoside triphosphate hydrolases"/>
    <property type="match status" value="1"/>
</dbReference>
<evidence type="ECO:0000313" key="7">
    <source>
        <dbReference type="Proteomes" id="UP000504632"/>
    </source>
</evidence>
<name>A0A6J2VWJ3_CHACN</name>
<dbReference type="PANTHER" id="PTHR10903:SF188">
    <property type="entry name" value="GTPASE IMAP FAMILY MEMBER 2-LIKE-RELATED"/>
    <property type="match status" value="1"/>
</dbReference>
<organism evidence="7 8">
    <name type="scientific">Chanos chanos</name>
    <name type="common">Milkfish</name>
    <name type="synonym">Mugil chanos</name>
    <dbReference type="NCBI Taxonomy" id="29144"/>
    <lineage>
        <taxon>Eukaryota</taxon>
        <taxon>Metazoa</taxon>
        <taxon>Chordata</taxon>
        <taxon>Craniata</taxon>
        <taxon>Vertebrata</taxon>
        <taxon>Euteleostomi</taxon>
        <taxon>Actinopterygii</taxon>
        <taxon>Neopterygii</taxon>
        <taxon>Teleostei</taxon>
        <taxon>Ostariophysi</taxon>
        <taxon>Gonorynchiformes</taxon>
        <taxon>Chanidae</taxon>
        <taxon>Chanos</taxon>
    </lineage>
</organism>
<comment type="similarity">
    <text evidence="1">Belongs to the TRAFAC class TrmE-Era-EngA-EngB-Septin-like GTPase superfamily. AIG1/Toc34/Toc159-like paraseptin GTPase family. IAN subfamily.</text>
</comment>
<dbReference type="OrthoDB" id="8954335at2759"/>
<evidence type="ECO:0000256" key="4">
    <source>
        <dbReference type="SAM" id="MobiDB-lite"/>
    </source>
</evidence>
<dbReference type="InterPro" id="IPR045058">
    <property type="entry name" value="GIMA/IAN/Toc"/>
</dbReference>
<dbReference type="PANTHER" id="PTHR10903">
    <property type="entry name" value="GTPASE, IMAP FAMILY MEMBER-RELATED"/>
    <property type="match status" value="1"/>
</dbReference>
<dbReference type="InParanoid" id="A0A6J2VWJ3"/>
<dbReference type="InterPro" id="IPR027417">
    <property type="entry name" value="P-loop_NTPase"/>
</dbReference>
<dbReference type="Gene3D" id="3.40.50.300">
    <property type="entry name" value="P-loop containing nucleotide triphosphate hydrolases"/>
    <property type="match status" value="1"/>
</dbReference>
<gene>
    <name evidence="8" type="primary">LOC115817179</name>
</gene>